<proteinExistence type="predicted"/>
<sequence>MACVSTIRNALTDLCGVSCQFWSVSKSTWGVGSSIITDPTHESTRRQIYETGKISGIYSPDSRIFLNKSRAIFLTDILGKGEFARRLQSRRKLRNPFSHHWNQLNVAGKAKNPKNGSEKLEPSLQDVTGNGHGVEDPLEPEEVRSSTPKPLSQPEKIPESGLENVQGKAENPKNESGEQELLLQAVAENGHEDEDLLLWSPKGSE</sequence>
<dbReference type="AlphaFoldDB" id="A0A2G5SCP7"/>
<name>A0A2G5SCP7_9PELO</name>
<dbReference type="Proteomes" id="UP000230233">
    <property type="component" value="Unassembled WGS sequence"/>
</dbReference>
<evidence type="ECO:0000313" key="3">
    <source>
        <dbReference type="Proteomes" id="UP000230233"/>
    </source>
</evidence>
<keyword evidence="3" id="KW-1185">Reference proteome</keyword>
<dbReference type="OrthoDB" id="10495959at2759"/>
<protein>
    <submittedName>
        <fullName evidence="2">Uncharacterized protein</fullName>
    </submittedName>
</protein>
<reference evidence="3" key="1">
    <citation type="submission" date="2017-10" db="EMBL/GenBank/DDBJ databases">
        <title>Rapid genome shrinkage in a self-fertile nematode reveals novel sperm competition proteins.</title>
        <authorList>
            <person name="Yin D."/>
            <person name="Schwarz E.M."/>
            <person name="Thomas C.G."/>
            <person name="Felde R.L."/>
            <person name="Korf I.F."/>
            <person name="Cutter A.D."/>
            <person name="Schartner C.M."/>
            <person name="Ralston E.J."/>
            <person name="Meyer B.J."/>
            <person name="Haag E.S."/>
        </authorList>
    </citation>
    <scope>NUCLEOTIDE SEQUENCE [LARGE SCALE GENOMIC DNA]</scope>
    <source>
        <strain evidence="3">JU1422</strain>
    </source>
</reference>
<comment type="caution">
    <text evidence="2">The sequence shown here is derived from an EMBL/GenBank/DDBJ whole genome shotgun (WGS) entry which is preliminary data.</text>
</comment>
<organism evidence="2 3">
    <name type="scientific">Caenorhabditis nigoni</name>
    <dbReference type="NCBI Taxonomy" id="1611254"/>
    <lineage>
        <taxon>Eukaryota</taxon>
        <taxon>Metazoa</taxon>
        <taxon>Ecdysozoa</taxon>
        <taxon>Nematoda</taxon>
        <taxon>Chromadorea</taxon>
        <taxon>Rhabditida</taxon>
        <taxon>Rhabditina</taxon>
        <taxon>Rhabditomorpha</taxon>
        <taxon>Rhabditoidea</taxon>
        <taxon>Rhabditidae</taxon>
        <taxon>Peloderinae</taxon>
        <taxon>Caenorhabditis</taxon>
    </lineage>
</organism>
<feature type="region of interest" description="Disordered" evidence="1">
    <location>
        <begin position="98"/>
        <end position="179"/>
    </location>
</feature>
<evidence type="ECO:0000256" key="1">
    <source>
        <dbReference type="SAM" id="MobiDB-lite"/>
    </source>
</evidence>
<dbReference type="EMBL" id="PDUG01000017">
    <property type="protein sequence ID" value="PIC12848.1"/>
    <property type="molecule type" value="Genomic_DNA"/>
</dbReference>
<gene>
    <name evidence="2" type="ORF">B9Z55_028098</name>
</gene>
<accession>A0A2G5SCP7</accession>
<evidence type="ECO:0000313" key="2">
    <source>
        <dbReference type="EMBL" id="PIC12848.1"/>
    </source>
</evidence>